<feature type="binding site" evidence="11">
    <location>
        <position position="93"/>
    </location>
    <ligand>
        <name>CoA</name>
        <dbReference type="ChEBI" id="CHEBI:57287"/>
    </ligand>
</feature>
<keyword evidence="8" id="KW-0443">Lipid metabolism</keyword>
<dbReference type="GO" id="GO:0006635">
    <property type="term" value="P:fatty acid beta-oxidation"/>
    <property type="evidence" value="ECO:0007669"/>
    <property type="project" value="TreeGrafter"/>
</dbReference>
<keyword evidence="9" id="KW-0496">Mitochondrion</keyword>
<dbReference type="SUPFAM" id="SSF51735">
    <property type="entry name" value="NAD(P)-binding Rossmann-fold domains"/>
    <property type="match status" value="1"/>
</dbReference>
<dbReference type="GO" id="GO:0003857">
    <property type="term" value="F:(3S)-3-hydroxyacyl-CoA dehydrogenase (NAD+) activity"/>
    <property type="evidence" value="ECO:0007669"/>
    <property type="project" value="UniProtKB-EC"/>
</dbReference>
<feature type="domain" description="3-hydroxyacyl-CoA dehydrogenase NAD binding" evidence="14">
    <location>
        <begin position="41"/>
        <end position="226"/>
    </location>
</feature>
<dbReference type="PANTHER" id="PTHR43561">
    <property type="match status" value="1"/>
</dbReference>
<dbReference type="InterPro" id="IPR006108">
    <property type="entry name" value="3HC_DH_C"/>
</dbReference>
<evidence type="ECO:0000256" key="2">
    <source>
        <dbReference type="ARBA" id="ARBA00005005"/>
    </source>
</evidence>
<evidence type="ECO:0000256" key="7">
    <source>
        <dbReference type="ARBA" id="ARBA00023027"/>
    </source>
</evidence>
<dbReference type="EC" id="1.1.1.35" evidence="4"/>
<proteinExistence type="inferred from homology"/>
<keyword evidence="5" id="KW-0276">Fatty acid metabolism</keyword>
<dbReference type="InterPro" id="IPR013328">
    <property type="entry name" value="6PGD_dom2"/>
</dbReference>
<comment type="pathway">
    <text evidence="2">Lipid metabolism; fatty acid beta-oxidation.</text>
</comment>
<keyword evidence="7" id="KW-0520">NAD</keyword>
<name>A0A0F7RWS2_9BASI</name>
<dbReference type="InterPro" id="IPR006176">
    <property type="entry name" value="3-OHacyl-CoA_DH_NAD-bd"/>
</dbReference>
<reference evidence="16" key="1">
    <citation type="submission" date="2014-06" db="EMBL/GenBank/DDBJ databases">
        <authorList>
            <person name="Berkman P.J."/>
        </authorList>
    </citation>
    <scope>NUCLEOTIDE SEQUENCE [LARGE SCALE GENOMIC DNA]</scope>
</reference>
<protein>
    <recommendedName>
        <fullName evidence="4">3-hydroxyacyl-CoA dehydrogenase</fullName>
        <ecNumber evidence="4">1.1.1.35</ecNumber>
    </recommendedName>
</protein>
<evidence type="ECO:0000256" key="4">
    <source>
        <dbReference type="ARBA" id="ARBA00013000"/>
    </source>
</evidence>
<feature type="domain" description="3-hydroxyacyl-CoA dehydrogenase C-terminal" evidence="13">
    <location>
        <begin position="230"/>
        <end position="334"/>
    </location>
</feature>
<evidence type="ECO:0000256" key="3">
    <source>
        <dbReference type="ARBA" id="ARBA00009463"/>
    </source>
</evidence>
<dbReference type="Gene3D" id="3.40.50.720">
    <property type="entry name" value="NAD(P)-binding Rossmann-like Domain"/>
    <property type="match status" value="1"/>
</dbReference>
<comment type="catalytic activity">
    <reaction evidence="10">
        <text>a (3S)-3-hydroxyacyl-CoA + NAD(+) = a 3-oxoacyl-CoA + NADH + H(+)</text>
        <dbReference type="Rhea" id="RHEA:22432"/>
        <dbReference type="ChEBI" id="CHEBI:15378"/>
        <dbReference type="ChEBI" id="CHEBI:57318"/>
        <dbReference type="ChEBI" id="CHEBI:57540"/>
        <dbReference type="ChEBI" id="CHEBI:57945"/>
        <dbReference type="ChEBI" id="CHEBI:90726"/>
        <dbReference type="EC" id="1.1.1.35"/>
    </reaction>
</comment>
<dbReference type="InterPro" id="IPR006180">
    <property type="entry name" value="3-OHacyl-CoA_DH_CS"/>
</dbReference>
<dbReference type="SUPFAM" id="SSF48179">
    <property type="entry name" value="6-phosphogluconate dehydrogenase C-terminal domain-like"/>
    <property type="match status" value="1"/>
</dbReference>
<dbReference type="Gene3D" id="1.10.1040.10">
    <property type="entry name" value="N-(1-d-carboxylethyl)-l-norvaline Dehydrogenase, domain 2"/>
    <property type="match status" value="1"/>
</dbReference>
<sequence length="340" mass="36352">MMLQTSRVALRITKASASPSMSRSAGRAFSTSMVQNKDVQNITVFGAGLMGAGIAQVLAHKGKFNVTLSDVTDKALANGQNIISKSLARIAKKAMAESSADEQAQFVKGVVDSIKMTTDPAEAAKDTDLVIEAIIENVGIKKDLFGFLDGKAPKDALFASNTSSLSITDVAEAVSAQRQELFGGELPRFQPRSSDEVIRTTKTSNDTFDSLTEVAKRMGKTPVACIDSPGFIVNRLLVPYMLEAIRLVERGEATAKDVDIAMKLGAGYPMGPFELADLVGLDTLSHIAKGWRETRVKTGEITAEAVSESKLLEDLVKQGKLGKKSGEKGGFYEYPAPAKK</sequence>
<evidence type="ECO:0000256" key="6">
    <source>
        <dbReference type="ARBA" id="ARBA00023002"/>
    </source>
</evidence>
<evidence type="ECO:0000256" key="1">
    <source>
        <dbReference type="ARBA" id="ARBA00004305"/>
    </source>
</evidence>
<dbReference type="InterPro" id="IPR036291">
    <property type="entry name" value="NAD(P)-bd_dom_sf"/>
</dbReference>
<evidence type="ECO:0000256" key="9">
    <source>
        <dbReference type="ARBA" id="ARBA00023128"/>
    </source>
</evidence>
<feature type="binding site" evidence="11">
    <location>
        <position position="163"/>
    </location>
    <ligand>
        <name>CoA</name>
        <dbReference type="ChEBI" id="CHEBI:57287"/>
    </ligand>
</feature>
<dbReference type="GO" id="GO:0070403">
    <property type="term" value="F:NAD+ binding"/>
    <property type="evidence" value="ECO:0007669"/>
    <property type="project" value="InterPro"/>
</dbReference>
<feature type="region of interest" description="Disordered" evidence="12">
    <location>
        <begin position="320"/>
        <end position="340"/>
    </location>
</feature>
<dbReference type="AlphaFoldDB" id="A0A0F7RWS2"/>
<comment type="similarity">
    <text evidence="3">Belongs to the 3-hydroxyacyl-CoA dehydrogenase family.</text>
</comment>
<feature type="binding site" evidence="11">
    <location>
        <position position="86"/>
    </location>
    <ligand>
        <name>CoA</name>
        <dbReference type="ChEBI" id="CHEBI:57287"/>
    </ligand>
</feature>
<evidence type="ECO:0000313" key="15">
    <source>
        <dbReference type="EMBL" id="CDR99157.1"/>
    </source>
</evidence>
<dbReference type="GO" id="GO:0005759">
    <property type="term" value="C:mitochondrial matrix"/>
    <property type="evidence" value="ECO:0007669"/>
    <property type="project" value="UniProtKB-SubCell"/>
</dbReference>
<evidence type="ECO:0000256" key="12">
    <source>
        <dbReference type="SAM" id="MobiDB-lite"/>
    </source>
</evidence>
<gene>
    <name evidence="15" type="primary">SSCI14760.1</name>
</gene>
<dbReference type="PIRSF" id="PIRSF000105">
    <property type="entry name" value="HCDH"/>
    <property type="match status" value="1"/>
</dbReference>
<evidence type="ECO:0000256" key="10">
    <source>
        <dbReference type="ARBA" id="ARBA00049556"/>
    </source>
</evidence>
<evidence type="ECO:0000256" key="11">
    <source>
        <dbReference type="PIRSR" id="PIRSR000105-3"/>
    </source>
</evidence>
<accession>A0A0F7RWS2</accession>
<evidence type="ECO:0000259" key="14">
    <source>
        <dbReference type="Pfam" id="PF02737"/>
    </source>
</evidence>
<dbReference type="STRING" id="49012.A0A0F7RWS2"/>
<keyword evidence="6" id="KW-0560">Oxidoreductase</keyword>
<evidence type="ECO:0000256" key="5">
    <source>
        <dbReference type="ARBA" id="ARBA00022832"/>
    </source>
</evidence>
<comment type="subcellular location">
    <subcellularLocation>
        <location evidence="1">Mitochondrion matrix</location>
    </subcellularLocation>
</comment>
<dbReference type="Pfam" id="PF02737">
    <property type="entry name" value="3HCDH_N"/>
    <property type="match status" value="1"/>
</dbReference>
<dbReference type="EMBL" id="CCFA01000765">
    <property type="protein sequence ID" value="CDR99157.1"/>
    <property type="molecule type" value="Genomic_DNA"/>
</dbReference>
<dbReference type="InterPro" id="IPR008927">
    <property type="entry name" value="6-PGluconate_DH-like_C_sf"/>
</dbReference>
<dbReference type="PROSITE" id="PS00067">
    <property type="entry name" value="3HCDH"/>
    <property type="match status" value="1"/>
</dbReference>
<dbReference type="Proteomes" id="UP000242770">
    <property type="component" value="Unassembled WGS sequence"/>
</dbReference>
<evidence type="ECO:0000259" key="13">
    <source>
        <dbReference type="Pfam" id="PF00725"/>
    </source>
</evidence>
<keyword evidence="16" id="KW-1185">Reference proteome</keyword>
<evidence type="ECO:0000313" key="16">
    <source>
        <dbReference type="Proteomes" id="UP000242770"/>
    </source>
</evidence>
<dbReference type="PANTHER" id="PTHR43561:SF3">
    <property type="entry name" value="HYDROXYACYL-COENZYME A DEHYDROGENASE, MITOCHONDRIAL"/>
    <property type="match status" value="1"/>
</dbReference>
<dbReference type="InterPro" id="IPR052242">
    <property type="entry name" value="Mito_3-hydroxyacyl-CoA_DH"/>
</dbReference>
<dbReference type="InterPro" id="IPR022694">
    <property type="entry name" value="3-OHacyl-CoA_DH"/>
</dbReference>
<dbReference type="Pfam" id="PF00725">
    <property type="entry name" value="3HCDH"/>
    <property type="match status" value="1"/>
</dbReference>
<organism evidence="15 16">
    <name type="scientific">Sporisorium scitamineum</name>
    <dbReference type="NCBI Taxonomy" id="49012"/>
    <lineage>
        <taxon>Eukaryota</taxon>
        <taxon>Fungi</taxon>
        <taxon>Dikarya</taxon>
        <taxon>Basidiomycota</taxon>
        <taxon>Ustilaginomycotina</taxon>
        <taxon>Ustilaginomycetes</taxon>
        <taxon>Ustilaginales</taxon>
        <taxon>Ustilaginaceae</taxon>
        <taxon>Sporisorium</taxon>
    </lineage>
</organism>
<evidence type="ECO:0000256" key="8">
    <source>
        <dbReference type="ARBA" id="ARBA00023098"/>
    </source>
</evidence>